<accession>A0A9E6ZGD8</accession>
<dbReference type="PANTHER" id="PTHR13812">
    <property type="entry name" value="KETIMINE REDUCTASE MU-CRYSTALLIN"/>
    <property type="match status" value="1"/>
</dbReference>
<dbReference type="AlphaFoldDB" id="T0BXT2"/>
<keyword evidence="2" id="KW-1185">Reference proteome</keyword>
<dbReference type="Proteomes" id="UP000829401">
    <property type="component" value="Chromosome"/>
</dbReference>
<protein>
    <submittedName>
        <fullName evidence="1">Ornithine cyclodeaminase family protein</fullName>
    </submittedName>
</protein>
<organism evidence="1 2">
    <name type="scientific">Alicyclobacillus acidoterrestris (strain ATCC 49025 / DSM 3922 / CIP 106132 / NCIMB 13137 / GD3B)</name>
    <dbReference type="NCBI Taxonomy" id="1356854"/>
    <lineage>
        <taxon>Bacteria</taxon>
        <taxon>Bacillati</taxon>
        <taxon>Bacillota</taxon>
        <taxon>Bacilli</taxon>
        <taxon>Bacillales</taxon>
        <taxon>Alicyclobacillaceae</taxon>
        <taxon>Alicyclobacillus</taxon>
    </lineage>
</organism>
<dbReference type="InterPro" id="IPR023401">
    <property type="entry name" value="ODC_N"/>
</dbReference>
<dbReference type="Gene3D" id="3.30.1780.10">
    <property type="entry name" value="ornithine cyclodeaminase, domain 1"/>
    <property type="match status" value="1"/>
</dbReference>
<dbReference type="PANTHER" id="PTHR13812:SF19">
    <property type="entry name" value="KETIMINE REDUCTASE MU-CRYSTALLIN"/>
    <property type="match status" value="1"/>
</dbReference>
<dbReference type="Gene3D" id="3.40.50.720">
    <property type="entry name" value="NAD(P)-binding Rossmann-like Domain"/>
    <property type="match status" value="1"/>
</dbReference>
<evidence type="ECO:0000313" key="1">
    <source>
        <dbReference type="EMBL" id="UNO49905.1"/>
    </source>
</evidence>
<dbReference type="STRING" id="1356854.N007_09385"/>
<proteinExistence type="predicted"/>
<dbReference type="GO" id="GO:0005737">
    <property type="term" value="C:cytoplasm"/>
    <property type="evidence" value="ECO:0007669"/>
    <property type="project" value="TreeGrafter"/>
</dbReference>
<dbReference type="eggNOG" id="COG2423">
    <property type="taxonomic scope" value="Bacteria"/>
</dbReference>
<dbReference type="InterPro" id="IPR036291">
    <property type="entry name" value="NAD(P)-bd_dom_sf"/>
</dbReference>
<sequence>MATRWIGSEEVSLYLDEKMLIFAMQSAFLTTSAPKFEDIETAAEMDRAPRRVHVELSNVPGAPTNASAMVLLPGTVADIPAYTVKVHAKYPDNGRYGRPAIQGAILLFEAESGRLLAVLDSPLLTAHRTAAAGAVAAQRLARPDAHKVAVIGAGVQGEMQFRYLRHVRDIHEVRVYDVQREVAGAYRHRRLNEGVSCFVAESVAEAVRDADIVVTATWAQAPILFPDMVQPGVHISTFGPDAPGKVEVSEDLVTSARLVCDDVRLARQVGALNTFEVGGSAWNMSCMTLADVLCGRAQGRLNPSDITVFAAVGLPFQDLVAAWQVYQAVLNCADGVELA</sequence>
<dbReference type="OrthoDB" id="9792005at2"/>
<evidence type="ECO:0000313" key="2">
    <source>
        <dbReference type="Proteomes" id="UP000829401"/>
    </source>
</evidence>
<name>T0BXT2_ALIAG</name>
<dbReference type="PIRSF" id="PIRSF001439">
    <property type="entry name" value="CryM"/>
    <property type="match status" value="1"/>
</dbReference>
<dbReference type="RefSeq" id="WP_021296937.1">
    <property type="nucleotide sequence ID" value="NZ_AURB01000140.1"/>
</dbReference>
<dbReference type="Pfam" id="PF02423">
    <property type="entry name" value="OCD_Mu_crystall"/>
    <property type="match status" value="1"/>
</dbReference>
<dbReference type="EMBL" id="CP080467">
    <property type="protein sequence ID" value="UNO49905.1"/>
    <property type="molecule type" value="Genomic_DNA"/>
</dbReference>
<dbReference type="KEGG" id="aaco:K1I37_05215"/>
<reference evidence="2" key="1">
    <citation type="journal article" date="2022" name="G3 (Bethesda)">
        <title>Unveiling the complete genome sequence of Alicyclobacillus acidoterrestris DSM 3922T, a taint-producing strain.</title>
        <authorList>
            <person name="Leonardo I.C."/>
            <person name="Barreto Crespo M.T."/>
            <person name="Gaspar F.B."/>
        </authorList>
    </citation>
    <scope>NUCLEOTIDE SEQUENCE [LARGE SCALE GENOMIC DNA]</scope>
    <source>
        <strain evidence="2">DSM 3922</strain>
    </source>
</reference>
<dbReference type="SUPFAM" id="SSF51735">
    <property type="entry name" value="NAD(P)-binding Rossmann-fold domains"/>
    <property type="match status" value="1"/>
</dbReference>
<gene>
    <name evidence="1" type="ORF">K1I37_05215</name>
</gene>
<dbReference type="InterPro" id="IPR003462">
    <property type="entry name" value="ODC_Mu_crystall"/>
</dbReference>
<accession>T0BXT2</accession>